<evidence type="ECO:0000256" key="1">
    <source>
        <dbReference type="SAM" id="Phobius"/>
    </source>
</evidence>
<protein>
    <submittedName>
        <fullName evidence="2">Uncharacterized protein</fullName>
    </submittedName>
</protein>
<sequence length="135" mass="15655">MQQPHLLATWWNNSGAKPVVSLPPVPPCQDRDLEEVLLFWDNSCLLLLHPAHKYSKYSGPKLVRLFFLQIFFFILFLPFGYHKIDMGLCFNYLLGCYFVMISSHLLHLTLSTDSVVRGDFGFSSETLWVRVLVFN</sequence>
<evidence type="ECO:0000313" key="2">
    <source>
        <dbReference type="EMBL" id="MEQ2221993.1"/>
    </source>
</evidence>
<keyword evidence="1" id="KW-1133">Transmembrane helix</keyword>
<keyword evidence="1" id="KW-0472">Membrane</keyword>
<accession>A0ABV0SR43</accession>
<reference evidence="2 3" key="1">
    <citation type="submission" date="2021-06" db="EMBL/GenBank/DDBJ databases">
        <authorList>
            <person name="Palmer J.M."/>
        </authorList>
    </citation>
    <scope>NUCLEOTIDE SEQUENCE [LARGE SCALE GENOMIC DNA]</scope>
    <source>
        <strain evidence="3">if_2019</strain>
        <tissue evidence="2">Muscle</tissue>
    </source>
</reference>
<feature type="transmembrane region" description="Helical" evidence="1">
    <location>
        <begin position="62"/>
        <end position="80"/>
    </location>
</feature>
<proteinExistence type="predicted"/>
<organism evidence="2 3">
    <name type="scientific">Ilyodon furcidens</name>
    <name type="common">goldbreast splitfin</name>
    <dbReference type="NCBI Taxonomy" id="33524"/>
    <lineage>
        <taxon>Eukaryota</taxon>
        <taxon>Metazoa</taxon>
        <taxon>Chordata</taxon>
        <taxon>Craniata</taxon>
        <taxon>Vertebrata</taxon>
        <taxon>Euteleostomi</taxon>
        <taxon>Actinopterygii</taxon>
        <taxon>Neopterygii</taxon>
        <taxon>Teleostei</taxon>
        <taxon>Neoteleostei</taxon>
        <taxon>Acanthomorphata</taxon>
        <taxon>Ovalentaria</taxon>
        <taxon>Atherinomorphae</taxon>
        <taxon>Cyprinodontiformes</taxon>
        <taxon>Goodeidae</taxon>
        <taxon>Ilyodon</taxon>
    </lineage>
</organism>
<dbReference type="EMBL" id="JAHRIQ010002261">
    <property type="protein sequence ID" value="MEQ2221993.1"/>
    <property type="molecule type" value="Genomic_DNA"/>
</dbReference>
<keyword evidence="3" id="KW-1185">Reference proteome</keyword>
<feature type="transmembrane region" description="Helical" evidence="1">
    <location>
        <begin position="92"/>
        <end position="110"/>
    </location>
</feature>
<dbReference type="Proteomes" id="UP001482620">
    <property type="component" value="Unassembled WGS sequence"/>
</dbReference>
<keyword evidence="1" id="KW-0812">Transmembrane</keyword>
<name>A0ABV0SR43_9TELE</name>
<evidence type="ECO:0000313" key="3">
    <source>
        <dbReference type="Proteomes" id="UP001482620"/>
    </source>
</evidence>
<gene>
    <name evidence="2" type="ORF">ILYODFUR_021297</name>
</gene>
<comment type="caution">
    <text evidence="2">The sequence shown here is derived from an EMBL/GenBank/DDBJ whole genome shotgun (WGS) entry which is preliminary data.</text>
</comment>